<evidence type="ECO:0000313" key="5">
    <source>
        <dbReference type="EMBL" id="KJH41026.1"/>
    </source>
</evidence>
<evidence type="ECO:0000256" key="1">
    <source>
        <dbReference type="ARBA" id="ARBA00022729"/>
    </source>
</evidence>
<dbReference type="FunFam" id="1.10.10.1940:FF:000002">
    <property type="entry name" value="PHAryngeal gland Toxin-related"/>
    <property type="match status" value="2"/>
</dbReference>
<dbReference type="Proteomes" id="UP000053766">
    <property type="component" value="Unassembled WGS sequence"/>
</dbReference>
<dbReference type="PANTHER" id="PTHR46219:SF15">
    <property type="entry name" value="SHKT DOMAIN-CONTAINING PROTEIN"/>
    <property type="match status" value="1"/>
</dbReference>
<dbReference type="InterPro" id="IPR007026">
    <property type="entry name" value="CC_domain"/>
</dbReference>
<feature type="domain" description="ShKT" evidence="4">
    <location>
        <begin position="111"/>
        <end position="152"/>
    </location>
</feature>
<evidence type="ECO:0000313" key="6">
    <source>
        <dbReference type="Proteomes" id="UP000053766"/>
    </source>
</evidence>
<dbReference type="AlphaFoldDB" id="A0A0D8XF04"/>
<name>A0A0D8XF04_DICVI</name>
<dbReference type="Pfam" id="PF04942">
    <property type="entry name" value="CC"/>
    <property type="match status" value="1"/>
</dbReference>
<dbReference type="Pfam" id="PF01549">
    <property type="entry name" value="ShK"/>
    <property type="match status" value="2"/>
</dbReference>
<feature type="chain" id="PRO_5002335784" evidence="3">
    <location>
        <begin position="18"/>
        <end position="152"/>
    </location>
</feature>
<feature type="signal peptide" evidence="3">
    <location>
        <begin position="1"/>
        <end position="17"/>
    </location>
</feature>
<dbReference type="SMART" id="SM00254">
    <property type="entry name" value="ShKT"/>
    <property type="match status" value="2"/>
</dbReference>
<feature type="domain" description="ShKT" evidence="4">
    <location>
        <begin position="65"/>
        <end position="107"/>
    </location>
</feature>
<keyword evidence="6" id="KW-1185">Reference proteome</keyword>
<keyword evidence="2" id="KW-1015">Disulfide bond</keyword>
<dbReference type="Gene3D" id="1.10.10.1870">
    <property type="entry name" value="ShTK domain-like"/>
    <property type="match status" value="2"/>
</dbReference>
<dbReference type="EMBL" id="KN716928">
    <property type="protein sequence ID" value="KJH41026.1"/>
    <property type="molecule type" value="Genomic_DNA"/>
</dbReference>
<sequence>MLPNLTIISSIIVLVFAQNCRVPTIPNLNGVCPAGYVLVSTTCCPSGDVVLPTRTITAHIVRKRSCKDLLNPKTGQSDCPARKSYCSHPVYRNLMEVQCPFTCGYCSGTTSCFDRVHPRTGVSDCPRRVDYCKYAVYVTLMKEQCPKTCGYC</sequence>
<organism evidence="5 6">
    <name type="scientific">Dictyocaulus viviparus</name>
    <name type="common">Bovine lungworm</name>
    <dbReference type="NCBI Taxonomy" id="29172"/>
    <lineage>
        <taxon>Eukaryota</taxon>
        <taxon>Metazoa</taxon>
        <taxon>Ecdysozoa</taxon>
        <taxon>Nematoda</taxon>
        <taxon>Chromadorea</taxon>
        <taxon>Rhabditida</taxon>
        <taxon>Rhabditina</taxon>
        <taxon>Rhabditomorpha</taxon>
        <taxon>Strongyloidea</taxon>
        <taxon>Metastrongylidae</taxon>
        <taxon>Dictyocaulus</taxon>
    </lineage>
</organism>
<keyword evidence="1 3" id="KW-0732">Signal</keyword>
<proteinExistence type="predicted"/>
<dbReference type="STRING" id="29172.A0A0D8XF04"/>
<gene>
    <name evidence="5" type="ORF">DICVIV_13008</name>
</gene>
<reference evidence="5 6" key="1">
    <citation type="submission" date="2013-11" db="EMBL/GenBank/DDBJ databases">
        <title>Draft genome of the bovine lungworm Dictyocaulus viviparus.</title>
        <authorList>
            <person name="Mitreva M."/>
        </authorList>
    </citation>
    <scope>NUCLEOTIDE SEQUENCE [LARGE SCALE GENOMIC DNA]</scope>
    <source>
        <strain evidence="5 6">HannoverDv2000</strain>
    </source>
</reference>
<dbReference type="OrthoDB" id="5863778at2759"/>
<evidence type="ECO:0000256" key="3">
    <source>
        <dbReference type="SAM" id="SignalP"/>
    </source>
</evidence>
<evidence type="ECO:0000256" key="2">
    <source>
        <dbReference type="ARBA" id="ARBA00023157"/>
    </source>
</evidence>
<dbReference type="InterPro" id="IPR003582">
    <property type="entry name" value="ShKT_dom"/>
</dbReference>
<protein>
    <submittedName>
        <fullName evidence="5">ShTK domain protein</fullName>
    </submittedName>
</protein>
<reference evidence="6" key="2">
    <citation type="journal article" date="2016" name="Sci. Rep.">
        <title>Dictyocaulus viviparus genome, variome and transcriptome elucidate lungworm biology and support future intervention.</title>
        <authorList>
            <person name="McNulty S.N."/>
            <person name="Strube C."/>
            <person name="Rosa B.A."/>
            <person name="Martin J.C."/>
            <person name="Tyagi R."/>
            <person name="Choi Y.J."/>
            <person name="Wang Q."/>
            <person name="Hallsworth Pepin K."/>
            <person name="Zhang X."/>
            <person name="Ozersky P."/>
            <person name="Wilson R.K."/>
            <person name="Sternberg P.W."/>
            <person name="Gasser R.B."/>
            <person name="Mitreva M."/>
        </authorList>
    </citation>
    <scope>NUCLEOTIDE SEQUENCE [LARGE SCALE GENOMIC DNA]</scope>
    <source>
        <strain evidence="6">HannoverDv2000</strain>
    </source>
</reference>
<evidence type="ECO:0000259" key="4">
    <source>
        <dbReference type="SMART" id="SM00254"/>
    </source>
</evidence>
<dbReference type="PANTHER" id="PTHR46219">
    <property type="entry name" value="PROTEIN CBG11138"/>
    <property type="match status" value="1"/>
</dbReference>
<accession>A0A0D8XF04</accession>